<gene>
    <name evidence="3" type="ORF">PTE30175_02564</name>
</gene>
<dbReference type="Pfam" id="PF02698">
    <property type="entry name" value="DUF218"/>
    <property type="match status" value="1"/>
</dbReference>
<dbReference type="PANTHER" id="PTHR30336">
    <property type="entry name" value="INNER MEMBRANE PROTEIN, PROBABLE PERMEASE"/>
    <property type="match status" value="1"/>
</dbReference>
<reference evidence="3 4" key="1">
    <citation type="submission" date="2019-08" db="EMBL/GenBank/DDBJ databases">
        <authorList>
            <person name="Peeters C."/>
        </authorList>
    </citation>
    <scope>NUCLEOTIDE SEQUENCE [LARGE SCALE GENOMIC DNA]</scope>
    <source>
        <strain evidence="3 4">LMG 30175</strain>
    </source>
</reference>
<name>A0A5E4VFX7_9BURK</name>
<dbReference type="GO" id="GO:0043164">
    <property type="term" value="P:Gram-negative-bacterium-type cell wall biogenesis"/>
    <property type="evidence" value="ECO:0007669"/>
    <property type="project" value="TreeGrafter"/>
</dbReference>
<dbReference type="GO" id="GO:0000270">
    <property type="term" value="P:peptidoglycan metabolic process"/>
    <property type="evidence" value="ECO:0007669"/>
    <property type="project" value="TreeGrafter"/>
</dbReference>
<organism evidence="3 4">
    <name type="scientific">Pandoraea terrae</name>
    <dbReference type="NCBI Taxonomy" id="1537710"/>
    <lineage>
        <taxon>Bacteria</taxon>
        <taxon>Pseudomonadati</taxon>
        <taxon>Pseudomonadota</taxon>
        <taxon>Betaproteobacteria</taxon>
        <taxon>Burkholderiales</taxon>
        <taxon>Burkholderiaceae</taxon>
        <taxon>Pandoraea</taxon>
    </lineage>
</organism>
<dbReference type="InterPro" id="IPR014729">
    <property type="entry name" value="Rossmann-like_a/b/a_fold"/>
</dbReference>
<evidence type="ECO:0000313" key="4">
    <source>
        <dbReference type="Proteomes" id="UP000414233"/>
    </source>
</evidence>
<proteinExistence type="predicted"/>
<evidence type="ECO:0000256" key="1">
    <source>
        <dbReference type="SAM" id="Phobius"/>
    </source>
</evidence>
<dbReference type="Gene3D" id="3.40.50.620">
    <property type="entry name" value="HUPs"/>
    <property type="match status" value="1"/>
</dbReference>
<feature type="transmembrane region" description="Helical" evidence="1">
    <location>
        <begin position="12"/>
        <end position="32"/>
    </location>
</feature>
<accession>A0A5E4VFX7</accession>
<evidence type="ECO:0000313" key="3">
    <source>
        <dbReference type="EMBL" id="VVE11051.1"/>
    </source>
</evidence>
<dbReference type="GO" id="GO:0005886">
    <property type="term" value="C:plasma membrane"/>
    <property type="evidence" value="ECO:0007669"/>
    <property type="project" value="TreeGrafter"/>
</dbReference>
<dbReference type="InterPro" id="IPR051599">
    <property type="entry name" value="Cell_Envelope_Assoc"/>
</dbReference>
<keyword evidence="4" id="KW-1185">Reference proteome</keyword>
<evidence type="ECO:0000259" key="2">
    <source>
        <dbReference type="Pfam" id="PF02698"/>
    </source>
</evidence>
<sequence length="268" mass="28918">MFTDWLVRNLVVSLFLPPANVIVLGLLAIAVVRRRPRVGRGLAVLAMVALWLQAAPRVADEIERGLRVAKPLDPAALDRAFAASAANAGNADQTLPQAIVILGGGIETEAAEYGDAQSANLNRYSLERTRYAAFLARHTHLPILVSGGAPSGFPIAEAKLMQNALEQEYGLPVRWVEAQSGNTAQNAAFSAAMLTNSGITRIYLVTHGWHMRRSIEHFRRVGLTVIPAPCGFGRPLDAETASGLWPTLAGLLQTRNAMREWMAMAVGH</sequence>
<keyword evidence="1" id="KW-0472">Membrane</keyword>
<dbReference type="EMBL" id="CABPRZ010000009">
    <property type="protein sequence ID" value="VVE11051.1"/>
    <property type="molecule type" value="Genomic_DNA"/>
</dbReference>
<feature type="domain" description="DUF218" evidence="2">
    <location>
        <begin position="97"/>
        <end position="263"/>
    </location>
</feature>
<dbReference type="AlphaFoldDB" id="A0A5E4VFX7"/>
<dbReference type="CDD" id="cd06259">
    <property type="entry name" value="YdcF-like"/>
    <property type="match status" value="1"/>
</dbReference>
<dbReference type="Proteomes" id="UP000414233">
    <property type="component" value="Unassembled WGS sequence"/>
</dbReference>
<keyword evidence="1" id="KW-0812">Transmembrane</keyword>
<dbReference type="InterPro" id="IPR003848">
    <property type="entry name" value="DUF218"/>
</dbReference>
<keyword evidence="1" id="KW-1133">Transmembrane helix</keyword>
<dbReference type="PANTHER" id="PTHR30336:SF4">
    <property type="entry name" value="ENVELOPE BIOGENESIS FACTOR ELYC"/>
    <property type="match status" value="1"/>
</dbReference>
<protein>
    <submittedName>
        <fullName evidence="3">YdcF family protein</fullName>
    </submittedName>
</protein>